<protein>
    <submittedName>
        <fullName evidence="1">Uncharacterized protein</fullName>
    </submittedName>
</protein>
<name>A0A3E0VQJ7_9MICO</name>
<reference evidence="1 2" key="1">
    <citation type="submission" date="2017-04" db="EMBL/GenBank/DDBJ databases">
        <title>Comparative genome analysis of Subtercola boreus.</title>
        <authorList>
            <person name="Cho Y.-J."/>
            <person name="Cho A."/>
            <person name="Kim O.-S."/>
            <person name="Lee J.-I."/>
        </authorList>
    </citation>
    <scope>NUCLEOTIDE SEQUENCE [LARGE SCALE GENOMIC DNA]</scope>
    <source>
        <strain evidence="1 2">P27479</strain>
    </source>
</reference>
<evidence type="ECO:0000313" key="2">
    <source>
        <dbReference type="Proteomes" id="UP000256541"/>
    </source>
</evidence>
<dbReference type="OrthoDB" id="5117761at2"/>
<dbReference type="Proteomes" id="UP000256541">
    <property type="component" value="Unassembled WGS sequence"/>
</dbReference>
<comment type="caution">
    <text evidence="1">The sequence shown here is derived from an EMBL/GenBank/DDBJ whole genome shotgun (WGS) entry which is preliminary data.</text>
</comment>
<proteinExistence type="predicted"/>
<evidence type="ECO:0000313" key="1">
    <source>
        <dbReference type="EMBL" id="RFA12156.1"/>
    </source>
</evidence>
<dbReference type="EMBL" id="NBXB01000045">
    <property type="protein sequence ID" value="RFA12156.1"/>
    <property type="molecule type" value="Genomic_DNA"/>
</dbReference>
<gene>
    <name evidence="1" type="ORF">B7R22_17155</name>
</gene>
<accession>A0A3E0VQJ7</accession>
<sequence>MGNSARELAQLLVGWRDKLEGQSIYGTREGAAPGSLEFWRTQGHAIDLLEDTDRMLAVMAAAGRPIDHYEPAVIACYRGIFSADFAWSTPQGEAGLIPQWAIGLLISLAEVIDGLSPSVGPSQEQRATVSEGLTDVFALLSDESLGLSTLQREYVFELVSEIRKLLEENHLFGSVDLVKRINELYGVLSRIMAGLDDTEESGQARDKIRLALAKIAPVAWVGIQLAGILVGGASSVQSLTAGPPA</sequence>
<organism evidence="1 2">
    <name type="scientific">Subtercola boreus</name>
    <dbReference type="NCBI Taxonomy" id="120213"/>
    <lineage>
        <taxon>Bacteria</taxon>
        <taxon>Bacillati</taxon>
        <taxon>Actinomycetota</taxon>
        <taxon>Actinomycetes</taxon>
        <taxon>Micrococcales</taxon>
        <taxon>Microbacteriaceae</taxon>
        <taxon>Subtercola</taxon>
    </lineage>
</organism>
<dbReference type="AlphaFoldDB" id="A0A3E0VQJ7"/>
<dbReference type="RefSeq" id="WP_116412932.1">
    <property type="nucleotide sequence ID" value="NZ_NBXB01000045.1"/>
</dbReference>